<evidence type="ECO:0000313" key="5">
    <source>
        <dbReference type="EMBL" id="OQR84822.1"/>
    </source>
</evidence>
<proteinExistence type="inferred from homology"/>
<keyword evidence="6" id="KW-1185">Reference proteome</keyword>
<name>A0A1V9YGG9_ACHHY</name>
<evidence type="ECO:0000313" key="6">
    <source>
        <dbReference type="Proteomes" id="UP000243579"/>
    </source>
</evidence>
<protein>
    <recommendedName>
        <fullName evidence="4">C2 domain-containing protein</fullName>
    </recommendedName>
</protein>
<evidence type="ECO:0000256" key="3">
    <source>
        <dbReference type="SAM" id="MobiDB-lite"/>
    </source>
</evidence>
<feature type="region of interest" description="Disordered" evidence="3">
    <location>
        <begin position="856"/>
        <end position="883"/>
    </location>
</feature>
<dbReference type="PANTHER" id="PTHR16166">
    <property type="entry name" value="VACUOLAR PROTEIN SORTING-ASSOCIATED PROTEIN VPS13"/>
    <property type="match status" value="1"/>
</dbReference>
<reference evidence="5 6" key="1">
    <citation type="journal article" date="2014" name="Genome Biol. Evol.">
        <title>The secreted proteins of Achlya hypogyna and Thraustotheca clavata identify the ancestral oomycete secretome and reveal gene acquisitions by horizontal gene transfer.</title>
        <authorList>
            <person name="Misner I."/>
            <person name="Blouin N."/>
            <person name="Leonard G."/>
            <person name="Richards T.A."/>
            <person name="Lane C.E."/>
        </authorList>
    </citation>
    <scope>NUCLEOTIDE SEQUENCE [LARGE SCALE GENOMIC DNA]</scope>
    <source>
        <strain evidence="5 6">ATCC 48635</strain>
    </source>
</reference>
<feature type="coiled-coil region" evidence="2">
    <location>
        <begin position="1026"/>
        <end position="1053"/>
    </location>
</feature>
<dbReference type="GO" id="GO:0006623">
    <property type="term" value="P:protein targeting to vacuole"/>
    <property type="evidence" value="ECO:0007669"/>
    <property type="project" value="TreeGrafter"/>
</dbReference>
<dbReference type="Proteomes" id="UP000243579">
    <property type="component" value="Unassembled WGS sequence"/>
</dbReference>
<dbReference type="AlphaFoldDB" id="A0A1V9YGG9"/>
<dbReference type="InterPro" id="IPR035892">
    <property type="entry name" value="C2_domain_sf"/>
</dbReference>
<comment type="similarity">
    <text evidence="1">Belongs to the VPS13 family.</text>
</comment>
<organism evidence="5 6">
    <name type="scientific">Achlya hypogyna</name>
    <name type="common">Oomycete</name>
    <name type="synonym">Protoachlya hypogyna</name>
    <dbReference type="NCBI Taxonomy" id="1202772"/>
    <lineage>
        <taxon>Eukaryota</taxon>
        <taxon>Sar</taxon>
        <taxon>Stramenopiles</taxon>
        <taxon>Oomycota</taxon>
        <taxon>Saprolegniomycetes</taxon>
        <taxon>Saprolegniales</taxon>
        <taxon>Achlyaceae</taxon>
        <taxon>Achlya</taxon>
    </lineage>
</organism>
<feature type="domain" description="C2" evidence="4">
    <location>
        <begin position="507"/>
        <end position="629"/>
    </location>
</feature>
<comment type="caution">
    <text evidence="5">The sequence shown here is derived from an EMBL/GenBank/DDBJ whole genome shotgun (WGS) entry which is preliminary data.</text>
</comment>
<dbReference type="InterPro" id="IPR026847">
    <property type="entry name" value="VPS13"/>
</dbReference>
<dbReference type="EMBL" id="JNBR01001833">
    <property type="protein sequence ID" value="OQR84822.1"/>
    <property type="molecule type" value="Genomic_DNA"/>
</dbReference>
<evidence type="ECO:0000256" key="1">
    <source>
        <dbReference type="ARBA" id="ARBA00006545"/>
    </source>
</evidence>
<gene>
    <name evidence="5" type="ORF">ACHHYP_12779</name>
</gene>
<dbReference type="OrthoDB" id="428159at2759"/>
<dbReference type="CDD" id="cd00030">
    <property type="entry name" value="C2"/>
    <property type="match status" value="1"/>
</dbReference>
<dbReference type="GO" id="GO:0045053">
    <property type="term" value="P:protein retention in Golgi apparatus"/>
    <property type="evidence" value="ECO:0007669"/>
    <property type="project" value="TreeGrafter"/>
</dbReference>
<evidence type="ECO:0000259" key="4">
    <source>
        <dbReference type="PROSITE" id="PS50004"/>
    </source>
</evidence>
<dbReference type="Gene3D" id="2.30.29.30">
    <property type="entry name" value="Pleckstrin-homology domain (PH domain)/Phosphotyrosine-binding domain (PTB)"/>
    <property type="match status" value="1"/>
</dbReference>
<dbReference type="SUPFAM" id="SSF49562">
    <property type="entry name" value="C2 domain (Calcium/lipid-binding domain, CaLB)"/>
    <property type="match status" value="1"/>
</dbReference>
<dbReference type="InterPro" id="IPR000008">
    <property type="entry name" value="C2_dom"/>
</dbReference>
<feature type="compositionally biased region" description="Polar residues" evidence="3">
    <location>
        <begin position="870"/>
        <end position="883"/>
    </location>
</feature>
<keyword evidence="2" id="KW-0175">Coiled coil</keyword>
<evidence type="ECO:0000256" key="2">
    <source>
        <dbReference type="SAM" id="Coils"/>
    </source>
</evidence>
<accession>A0A1V9YGG9</accession>
<sequence length="1198" mass="131784">MVLESFLAKIVNKFCSRFVKDFKKEVLANLTISLSGDVCLSNFELKTDEIKDLQLPVELKTFAVGKLHVNIPLTHLSSQPIKVELLDVNVLLGTPRDPKWDVDSLYVSEQSKIFLFQLLLELFVPTPIAGATAHGPPKTSAPILTPSVVAILRNASVTIERIHVRFEDGLSGLALETPTQFALGVTLGSVTILPSTQTVGSSDHVKTAKLKDLAVYFKQDRMLEDLPVAEQRAAFRMPFEPAPPTAPNASPYLLEPLSCEVSLQMSMPVGADGAVRPSHVGIKLLVPDVRVNIAHAHYSYLECFLDGVERFNRYTLYRPFRPVDGGKGKKDWRAFWRYAIAAVLIDLNDPASRRPTWRSTLNLVLVGLQYTAIRRKVLPFLIRQPTDSDHHFLQYREDFVHNSRQGIAPYDHGLSPSAGKLPVHVTAFGEGIYAGVYGLARAFPGIVATPTDAGTAGGTRPPEPVTPALSTAEAEAKELWHRQLCIDAMFRPTVAAKLRLLATRQVDHKAHRITAAAKDHNELKGSLTVTLVDATGIPKGMHLFPKLHVGRKGTAYTGGLVESEPPADGAKTTNVLFSQTFEFQLSGTPNEGNVHIQLYDRWPLFNQFVGKLRLPVAKLTSEPHTDGTYPIEAADKKSAGLQLRVLTVFHAGAKPAATAPYKTSMVMMETLFPEQFAKKSHEWHSWYATETTTSLQTVSATALVASVKVAFVFPKVSKKGQLDHIMLALDKVRYQLIAYPMQAAVKQAFSVARLDVFHFMSFDTAHKQFIQGPKVAAGPTVTPFLQFESSHAPREPLQAKLRTSEMEIILDIPVVFRHMLAVVQKLPEITAFLAHIGGPVYAALLAYTDGAPVVAPRTEPTSPRAVVPVPTSTPARASEATSAPVQRTGSFFGSFKKLFDDDAKPDALPPLATSSVFDDKDRSDEVSMTVDVGAVTVAIPCVSDGEKHAGERILEVIMPSTKLHIRGGRGRPMEILSNDKVTLVKTTRDAVWALGQFEKIGMVLAQQLTRDTQPFYTKDMASKVKVLRFEQKIQSLEQQLAKYRCVIRQVLATPERYRIEAGDCDPLRLIVRDMQPKVVSATPSIIPAYTALLQQGVTLLKHHVHSGEPQWRLVWTTEAHLNIAKLTDRKKPSVFDLKSITSVTAGEMTKAFSRKGSEKDAAKYFAIAFKAKDEPVSFECQSDAACSHLVAALQSLLV</sequence>
<dbReference type="PROSITE" id="PS50004">
    <property type="entry name" value="C2"/>
    <property type="match status" value="1"/>
</dbReference>
<dbReference type="PANTHER" id="PTHR16166:SF93">
    <property type="entry name" value="INTERMEMBRANE LIPID TRANSFER PROTEIN VPS13"/>
    <property type="match status" value="1"/>
</dbReference>
<dbReference type="InterPro" id="IPR011993">
    <property type="entry name" value="PH-like_dom_sf"/>
</dbReference>
<dbReference type="Gene3D" id="2.60.40.150">
    <property type="entry name" value="C2 domain"/>
    <property type="match status" value="1"/>
</dbReference>